<sequence length="64" mass="7412">MMLICIVITDDVSISKRSVLKAIETAFVGQKFDIFCANGEFSYSIHSRKYCEVMRYNITCFAFR</sequence>
<feature type="domain" description="Ground-like" evidence="1">
    <location>
        <begin position="9"/>
        <end position="63"/>
    </location>
</feature>
<name>A0A0D8XQI3_DICVI</name>
<dbReference type="OrthoDB" id="5835604at2759"/>
<keyword evidence="3" id="KW-1185">Reference proteome</keyword>
<accession>A0A0D8XQI3</accession>
<reference evidence="3" key="2">
    <citation type="journal article" date="2016" name="Sci. Rep.">
        <title>Dictyocaulus viviparus genome, variome and transcriptome elucidate lungworm biology and support future intervention.</title>
        <authorList>
            <person name="McNulty S.N."/>
            <person name="Strube C."/>
            <person name="Rosa B.A."/>
            <person name="Martin J.C."/>
            <person name="Tyagi R."/>
            <person name="Choi Y.J."/>
            <person name="Wang Q."/>
            <person name="Hallsworth Pepin K."/>
            <person name="Zhang X."/>
            <person name="Ozersky P."/>
            <person name="Wilson R.K."/>
            <person name="Sternberg P.W."/>
            <person name="Gasser R.B."/>
            <person name="Mitreva M."/>
        </authorList>
    </citation>
    <scope>NUCLEOTIDE SEQUENCE [LARGE SCALE GENOMIC DNA]</scope>
    <source>
        <strain evidence="3">HannoverDv2000</strain>
    </source>
</reference>
<proteinExistence type="predicted"/>
<reference evidence="2 3" key="1">
    <citation type="submission" date="2013-11" db="EMBL/GenBank/DDBJ databases">
        <title>Draft genome of the bovine lungworm Dictyocaulus viviparus.</title>
        <authorList>
            <person name="Mitreva M."/>
        </authorList>
    </citation>
    <scope>NUCLEOTIDE SEQUENCE [LARGE SCALE GENOMIC DNA]</scope>
    <source>
        <strain evidence="2 3">HannoverDv2000</strain>
    </source>
</reference>
<dbReference type="Proteomes" id="UP000053766">
    <property type="component" value="Unassembled WGS sequence"/>
</dbReference>
<dbReference type="Pfam" id="PF04155">
    <property type="entry name" value="Ground-like"/>
    <property type="match status" value="1"/>
</dbReference>
<organism evidence="2 3">
    <name type="scientific">Dictyocaulus viviparus</name>
    <name type="common">Bovine lungworm</name>
    <dbReference type="NCBI Taxonomy" id="29172"/>
    <lineage>
        <taxon>Eukaryota</taxon>
        <taxon>Metazoa</taxon>
        <taxon>Ecdysozoa</taxon>
        <taxon>Nematoda</taxon>
        <taxon>Chromadorea</taxon>
        <taxon>Rhabditida</taxon>
        <taxon>Rhabditina</taxon>
        <taxon>Rhabditomorpha</taxon>
        <taxon>Strongyloidea</taxon>
        <taxon>Metastrongylidae</taxon>
        <taxon>Dictyocaulus</taxon>
    </lineage>
</organism>
<evidence type="ECO:0000259" key="1">
    <source>
        <dbReference type="Pfam" id="PF04155"/>
    </source>
</evidence>
<dbReference type="InterPro" id="IPR007284">
    <property type="entry name" value="Ground-like_dom"/>
</dbReference>
<gene>
    <name evidence="2" type="ORF">DICVIV_07150</name>
</gene>
<evidence type="ECO:0000313" key="2">
    <source>
        <dbReference type="EMBL" id="KJH46775.1"/>
    </source>
</evidence>
<dbReference type="EMBL" id="KN716335">
    <property type="protein sequence ID" value="KJH46775.1"/>
    <property type="molecule type" value="Genomic_DNA"/>
</dbReference>
<dbReference type="AlphaFoldDB" id="A0A0D8XQI3"/>
<protein>
    <submittedName>
        <fullName evidence="2">Ground-like domain protein</fullName>
    </submittedName>
</protein>
<evidence type="ECO:0000313" key="3">
    <source>
        <dbReference type="Proteomes" id="UP000053766"/>
    </source>
</evidence>